<dbReference type="SUPFAM" id="SSF54427">
    <property type="entry name" value="NTF2-like"/>
    <property type="match status" value="1"/>
</dbReference>
<evidence type="ECO:0000313" key="2">
    <source>
        <dbReference type="EMBL" id="MBC6611721.1"/>
    </source>
</evidence>
<feature type="signal peptide" evidence="1">
    <location>
        <begin position="1"/>
        <end position="27"/>
    </location>
</feature>
<sequence length="167" mass="19087">MAQNVQKMQWQLIVTIFASLFVSNVYAQTPPTNKYDTSSYPEDRKAIEALSRKNDNTRFNNDDYIAVGPEGRISYGYSEWEKGFKEAGATFKSAKPVPGSTILRIYNGDAAVKNFVLDVIFDTKKGDFPIRVVRTETYIKQNGKWYFVAGQGTRVLSKEEYDEHMKQ</sequence>
<organism evidence="2 3">
    <name type="scientific">Hymenobacter citatus</name>
    <dbReference type="NCBI Taxonomy" id="2763506"/>
    <lineage>
        <taxon>Bacteria</taxon>
        <taxon>Pseudomonadati</taxon>
        <taxon>Bacteroidota</taxon>
        <taxon>Cytophagia</taxon>
        <taxon>Cytophagales</taxon>
        <taxon>Hymenobacteraceae</taxon>
        <taxon>Hymenobacter</taxon>
    </lineage>
</organism>
<dbReference type="Gene3D" id="3.10.450.50">
    <property type="match status" value="1"/>
</dbReference>
<protein>
    <recommendedName>
        <fullName evidence="4">Nuclear transport factor 2 family protein</fullName>
    </recommendedName>
</protein>
<dbReference type="InterPro" id="IPR032710">
    <property type="entry name" value="NTF2-like_dom_sf"/>
</dbReference>
<evidence type="ECO:0008006" key="4">
    <source>
        <dbReference type="Google" id="ProtNLM"/>
    </source>
</evidence>
<accession>A0ABR7MKZ4</accession>
<gene>
    <name evidence="2" type="ORF">H8B15_12360</name>
</gene>
<proteinExistence type="predicted"/>
<dbReference type="EMBL" id="JACSCY010000009">
    <property type="protein sequence ID" value="MBC6611721.1"/>
    <property type="molecule type" value="Genomic_DNA"/>
</dbReference>
<dbReference type="RefSeq" id="WP_187320005.1">
    <property type="nucleotide sequence ID" value="NZ_JACSCY010000009.1"/>
</dbReference>
<name>A0ABR7MKZ4_9BACT</name>
<evidence type="ECO:0000313" key="3">
    <source>
        <dbReference type="Proteomes" id="UP000622017"/>
    </source>
</evidence>
<evidence type="ECO:0000256" key="1">
    <source>
        <dbReference type="SAM" id="SignalP"/>
    </source>
</evidence>
<dbReference type="Proteomes" id="UP000622017">
    <property type="component" value="Unassembled WGS sequence"/>
</dbReference>
<reference evidence="2 3" key="1">
    <citation type="submission" date="2020-08" db="EMBL/GenBank/DDBJ databases">
        <title>Hymenobacter sp.</title>
        <authorList>
            <person name="Kim M.K."/>
        </authorList>
    </citation>
    <scope>NUCLEOTIDE SEQUENCE [LARGE SCALE GENOMIC DNA]</scope>
    <source>
        <strain evidence="2 3">BT507</strain>
    </source>
</reference>
<keyword evidence="1" id="KW-0732">Signal</keyword>
<feature type="chain" id="PRO_5047091484" description="Nuclear transport factor 2 family protein" evidence="1">
    <location>
        <begin position="28"/>
        <end position="167"/>
    </location>
</feature>
<keyword evidence="3" id="KW-1185">Reference proteome</keyword>
<comment type="caution">
    <text evidence="2">The sequence shown here is derived from an EMBL/GenBank/DDBJ whole genome shotgun (WGS) entry which is preliminary data.</text>
</comment>